<dbReference type="PANTHER" id="PTHR30273">
    <property type="entry name" value="PERIPLASMIC SIGNAL SENSOR AND SIGMA FACTOR ACTIVATOR FECR-RELATED"/>
    <property type="match status" value="1"/>
</dbReference>
<dbReference type="InterPro" id="IPR006860">
    <property type="entry name" value="FecR"/>
</dbReference>
<dbReference type="KEGG" id="slom:PXH66_18420"/>
<sequence length="371" mass="40832">MSARETPSPHDEIPAAIDTAASEWLVRRDRGLAADEQDAYLQWLAADPRHSEALARHARALERMMQLHEWTPAGGMEKPNPDLFAPPSRTRHWRRWVGSHPWQSWTGGLGLAAAAIALLLWTGGDSETAHDAPAMAAASAPASFLHVNERQALPDGSRIELNAGADVVVLYSATERRVRLTGGEAHFTVWKDATRPFVVEAPGVEVVAVGTAFNVRLAPDNIEVLVTEGRVKVQDGPTEETRAVAPPRTEVAGLDLMVSRGERAIVPRVRWDRESVVPQVKAVSVAQIAAELAWQAPRLQFDETRLADAVAEFNRLNRHQLELRGADLGELRIGGNFRPDNVDAFVRLLGLTFDVEARELSADRTVLSRRR</sequence>
<evidence type="ECO:0000259" key="1">
    <source>
        <dbReference type="Pfam" id="PF04773"/>
    </source>
</evidence>
<protein>
    <submittedName>
        <fullName evidence="2">FecR domain-containing protein</fullName>
    </submittedName>
</protein>
<dbReference type="PIRSF" id="PIRSF018266">
    <property type="entry name" value="FecR"/>
    <property type="match status" value="1"/>
</dbReference>
<dbReference type="Proteomes" id="UP001218638">
    <property type="component" value="Chromosome"/>
</dbReference>
<gene>
    <name evidence="2" type="ORF">PXH66_18420</name>
</gene>
<feature type="domain" description="FecR protein" evidence="1">
    <location>
        <begin position="152"/>
        <end position="232"/>
    </location>
</feature>
<evidence type="ECO:0000313" key="3">
    <source>
        <dbReference type="Proteomes" id="UP001218638"/>
    </source>
</evidence>
<organism evidence="2 3">
    <name type="scientific">Synoicihabitans lomoniglobus</name>
    <dbReference type="NCBI Taxonomy" id="2909285"/>
    <lineage>
        <taxon>Bacteria</taxon>
        <taxon>Pseudomonadati</taxon>
        <taxon>Verrucomicrobiota</taxon>
        <taxon>Opitutia</taxon>
        <taxon>Opitutales</taxon>
        <taxon>Opitutaceae</taxon>
        <taxon>Synoicihabitans</taxon>
    </lineage>
</organism>
<dbReference type="PANTHER" id="PTHR30273:SF2">
    <property type="entry name" value="PROTEIN FECR"/>
    <property type="match status" value="1"/>
</dbReference>
<evidence type="ECO:0000313" key="2">
    <source>
        <dbReference type="EMBL" id="WED64317.1"/>
    </source>
</evidence>
<reference evidence="2" key="1">
    <citation type="submission" date="2023-03" db="EMBL/GenBank/DDBJ databases">
        <title>Lomoglobus Profundus gen. nov., sp. nov., a novel member of the phylum Verrucomicrobia, isolated from deep-marine sediment of South China Sea.</title>
        <authorList>
            <person name="Ahmad T."/>
            <person name="Ishaq S.E."/>
            <person name="Wang F."/>
        </authorList>
    </citation>
    <scope>NUCLEOTIDE SEQUENCE</scope>
    <source>
        <strain evidence="2">LMO-M01</strain>
    </source>
</reference>
<dbReference type="Pfam" id="PF04773">
    <property type="entry name" value="FecR"/>
    <property type="match status" value="1"/>
</dbReference>
<keyword evidence="3" id="KW-1185">Reference proteome</keyword>
<dbReference type="RefSeq" id="WP_330931018.1">
    <property type="nucleotide sequence ID" value="NZ_CP119075.1"/>
</dbReference>
<dbReference type="GO" id="GO:0016989">
    <property type="term" value="F:sigma factor antagonist activity"/>
    <property type="evidence" value="ECO:0007669"/>
    <property type="project" value="TreeGrafter"/>
</dbReference>
<name>A0AAE9ZUG4_9BACT</name>
<dbReference type="EMBL" id="CP119075">
    <property type="protein sequence ID" value="WED64317.1"/>
    <property type="molecule type" value="Genomic_DNA"/>
</dbReference>
<dbReference type="Gene3D" id="2.60.120.1440">
    <property type="match status" value="1"/>
</dbReference>
<proteinExistence type="predicted"/>
<accession>A0AAE9ZUG4</accession>
<dbReference type="AlphaFoldDB" id="A0AAE9ZUG4"/>
<dbReference type="InterPro" id="IPR012373">
    <property type="entry name" value="Ferrdict_sens_TM"/>
</dbReference>